<dbReference type="EMBL" id="JADVKH010000019">
    <property type="protein sequence ID" value="MBJ9687591.1"/>
    <property type="molecule type" value="Genomic_DNA"/>
</dbReference>
<evidence type="ECO:0000256" key="1">
    <source>
        <dbReference type="SAM" id="MobiDB-lite"/>
    </source>
</evidence>
<protein>
    <submittedName>
        <fullName evidence="3">Uncharacterized protein</fullName>
    </submittedName>
</protein>
<gene>
    <name evidence="2" type="ORF">I5589_10925</name>
    <name evidence="3" type="ORF">QZM33_29440</name>
</gene>
<dbReference type="AlphaFoldDB" id="A0AAW7TAE9"/>
<feature type="compositionally biased region" description="Polar residues" evidence="1">
    <location>
        <begin position="57"/>
        <end position="70"/>
    </location>
</feature>
<reference evidence="3" key="2">
    <citation type="submission" date="2023-07" db="EMBL/GenBank/DDBJ databases">
        <title>A collection of bacterial strains from the Burkholderia cepacia Research Laboratory and Repository.</title>
        <authorList>
            <person name="Lipuma J."/>
            <person name="Spilker T."/>
            <person name="Caverly L."/>
        </authorList>
    </citation>
    <scope>NUCLEOTIDE SEQUENCE</scope>
    <source>
        <strain evidence="3">AU44268</strain>
    </source>
</reference>
<organism evidence="3 5">
    <name type="scientific">Burkholderia vietnamiensis</name>
    <dbReference type="NCBI Taxonomy" id="60552"/>
    <lineage>
        <taxon>Bacteria</taxon>
        <taxon>Pseudomonadati</taxon>
        <taxon>Pseudomonadota</taxon>
        <taxon>Betaproteobacteria</taxon>
        <taxon>Burkholderiales</taxon>
        <taxon>Burkholderiaceae</taxon>
        <taxon>Burkholderia</taxon>
        <taxon>Burkholderia cepacia complex</taxon>
    </lineage>
</organism>
<accession>A0AAW7TAE9</accession>
<dbReference type="RefSeq" id="WP_131753889.1">
    <property type="nucleotide sequence ID" value="NZ_BGKC01000018.1"/>
</dbReference>
<proteinExistence type="predicted"/>
<dbReference type="Proteomes" id="UP001171620">
    <property type="component" value="Unassembled WGS sequence"/>
</dbReference>
<evidence type="ECO:0000313" key="2">
    <source>
        <dbReference type="EMBL" id="MBJ9687591.1"/>
    </source>
</evidence>
<reference evidence="2 4" key="1">
    <citation type="submission" date="2020-11" db="EMBL/GenBank/DDBJ databases">
        <title>Enhanced detection system for hospital associated transmission using whole genome sequencing surveillance.</title>
        <authorList>
            <person name="Harrison L.H."/>
            <person name="Van Tyne D."/>
            <person name="Marsh J.W."/>
            <person name="Griffith M.P."/>
            <person name="Snyder D.J."/>
            <person name="Cooper V.S."/>
            <person name="Mustapha M."/>
        </authorList>
    </citation>
    <scope>NUCLEOTIDE SEQUENCE [LARGE SCALE GENOMIC DNA]</scope>
    <source>
        <strain evidence="2 4">BC00020</strain>
    </source>
</reference>
<dbReference type="EMBL" id="JAUJRV010000040">
    <property type="protein sequence ID" value="MDN7799069.1"/>
    <property type="molecule type" value="Genomic_DNA"/>
</dbReference>
<evidence type="ECO:0000313" key="4">
    <source>
        <dbReference type="Proteomes" id="UP000808215"/>
    </source>
</evidence>
<comment type="caution">
    <text evidence="3">The sequence shown here is derived from an EMBL/GenBank/DDBJ whole genome shotgun (WGS) entry which is preliminary data.</text>
</comment>
<evidence type="ECO:0000313" key="5">
    <source>
        <dbReference type="Proteomes" id="UP001171620"/>
    </source>
</evidence>
<keyword evidence="4" id="KW-1185">Reference proteome</keyword>
<sequence length="87" mass="9541">MSNVSMILPAVRSGSDTGWLSGPIAVSMTVAARESPIAEVTKVTTRNVFVRPFHDPPNSNRSGRIISQNFRKIHDRRTFKGKCAQSA</sequence>
<feature type="region of interest" description="Disordered" evidence="1">
    <location>
        <begin position="51"/>
        <end position="70"/>
    </location>
</feature>
<dbReference type="GeneID" id="45684228"/>
<evidence type="ECO:0000313" key="3">
    <source>
        <dbReference type="EMBL" id="MDN7799069.1"/>
    </source>
</evidence>
<name>A0AAW7TAE9_BURVI</name>
<dbReference type="Proteomes" id="UP000808215">
    <property type="component" value="Unassembled WGS sequence"/>
</dbReference>